<dbReference type="InterPro" id="IPR051533">
    <property type="entry name" value="WaaL-like"/>
</dbReference>
<dbReference type="InterPro" id="IPR007016">
    <property type="entry name" value="O-antigen_ligase-rel_domated"/>
</dbReference>
<dbReference type="GO" id="GO:0016874">
    <property type="term" value="F:ligase activity"/>
    <property type="evidence" value="ECO:0007669"/>
    <property type="project" value="UniProtKB-KW"/>
</dbReference>
<evidence type="ECO:0000259" key="6">
    <source>
        <dbReference type="Pfam" id="PF04932"/>
    </source>
</evidence>
<feature type="domain" description="O-antigen ligase-related" evidence="6">
    <location>
        <begin position="188"/>
        <end position="326"/>
    </location>
</feature>
<name>A0A415LX12_BACT4</name>
<evidence type="ECO:0000256" key="3">
    <source>
        <dbReference type="ARBA" id="ARBA00022989"/>
    </source>
</evidence>
<dbReference type="AlphaFoldDB" id="A0A415LX12"/>
<proteinExistence type="predicted"/>
<feature type="transmembrane region" description="Helical" evidence="5">
    <location>
        <begin position="34"/>
        <end position="55"/>
    </location>
</feature>
<reference evidence="7 8" key="1">
    <citation type="submission" date="2018-08" db="EMBL/GenBank/DDBJ databases">
        <title>A genome reference for cultivated species of the human gut microbiota.</title>
        <authorList>
            <person name="Zou Y."/>
            <person name="Xue W."/>
            <person name="Luo G."/>
        </authorList>
    </citation>
    <scope>NUCLEOTIDE SEQUENCE [LARGE SCALE GENOMIC DNA]</scope>
    <source>
        <strain evidence="7 8">AF37-12</strain>
    </source>
</reference>
<feature type="transmembrane region" description="Helical" evidence="5">
    <location>
        <begin position="151"/>
        <end position="168"/>
    </location>
</feature>
<feature type="transmembrane region" description="Helical" evidence="5">
    <location>
        <begin position="62"/>
        <end position="80"/>
    </location>
</feature>
<feature type="transmembrane region" description="Helical" evidence="5">
    <location>
        <begin position="317"/>
        <end position="335"/>
    </location>
</feature>
<organism evidence="7 8">
    <name type="scientific">Bacteroides thetaiotaomicron</name>
    <dbReference type="NCBI Taxonomy" id="818"/>
    <lineage>
        <taxon>Bacteria</taxon>
        <taxon>Pseudomonadati</taxon>
        <taxon>Bacteroidota</taxon>
        <taxon>Bacteroidia</taxon>
        <taxon>Bacteroidales</taxon>
        <taxon>Bacteroidaceae</taxon>
        <taxon>Bacteroides</taxon>
    </lineage>
</organism>
<accession>A0A415LX12</accession>
<dbReference type="EMBL" id="QROV01000023">
    <property type="protein sequence ID" value="RHL55528.1"/>
    <property type="molecule type" value="Genomic_DNA"/>
</dbReference>
<evidence type="ECO:0000256" key="5">
    <source>
        <dbReference type="SAM" id="Phobius"/>
    </source>
</evidence>
<keyword evidence="7" id="KW-0436">Ligase</keyword>
<dbReference type="RefSeq" id="WP_117577864.1">
    <property type="nucleotide sequence ID" value="NZ_JBPFLG010000009.1"/>
</dbReference>
<feature type="transmembrane region" description="Helical" evidence="5">
    <location>
        <begin position="180"/>
        <end position="198"/>
    </location>
</feature>
<feature type="transmembrane region" description="Helical" evidence="5">
    <location>
        <begin position="395"/>
        <end position="416"/>
    </location>
</feature>
<dbReference type="SUPFAM" id="SSF48452">
    <property type="entry name" value="TPR-like"/>
    <property type="match status" value="1"/>
</dbReference>
<feature type="transmembrane region" description="Helical" evidence="5">
    <location>
        <begin position="204"/>
        <end position="220"/>
    </location>
</feature>
<dbReference type="PANTHER" id="PTHR37422:SF13">
    <property type="entry name" value="LIPOPOLYSACCHARIDE BIOSYNTHESIS PROTEIN PA4999-RELATED"/>
    <property type="match status" value="1"/>
</dbReference>
<keyword evidence="4 5" id="KW-0472">Membrane</keyword>
<gene>
    <name evidence="7" type="ORF">DW011_18030</name>
</gene>
<dbReference type="GO" id="GO:0016020">
    <property type="term" value="C:membrane"/>
    <property type="evidence" value="ECO:0007669"/>
    <property type="project" value="UniProtKB-SubCell"/>
</dbReference>
<feature type="transmembrane region" description="Helical" evidence="5">
    <location>
        <begin position="227"/>
        <end position="244"/>
    </location>
</feature>
<comment type="caution">
    <text evidence="7">The sequence shown here is derived from an EMBL/GenBank/DDBJ whole genome shotgun (WGS) entry which is preliminary data.</text>
</comment>
<protein>
    <submittedName>
        <fullName evidence="7">O-antigen ligase family protein</fullName>
    </submittedName>
</protein>
<evidence type="ECO:0000256" key="2">
    <source>
        <dbReference type="ARBA" id="ARBA00022692"/>
    </source>
</evidence>
<dbReference type="Proteomes" id="UP000283616">
    <property type="component" value="Unassembled WGS sequence"/>
</dbReference>
<keyword evidence="3 5" id="KW-1133">Transmembrane helix</keyword>
<evidence type="ECO:0000313" key="7">
    <source>
        <dbReference type="EMBL" id="RHL55528.1"/>
    </source>
</evidence>
<sequence length="573" mass="65849">MAVTRKNIVSLLIGFLLLGLLFHPIKEIPDVPHQSFLFTCTFLATVIGIAAFYPTKPFIQRLTIIDLLVILIAVGSIYFYPPNSNLLGLARFALIILYWSIRQTGGLNGTLLYTIILITILVLSMIGYMQILHILPSHHPHFDLTGPYGNPTIYAGILCLLLSAPIVVLSHFKSDTIHKYTYLVSFLTCIVALPILWLTHCRSAWIAVLAIISYSIYCRFSISFRWGISTLITIALLSCLLYQFKPASADGRILIWKVTAQMIKEKPFTGFGPHGFTANYMHYQGEYLKKEGNIYEKQLADNNHYVYNEPLRWTVEYGVAGLLLYIGILYCIFSYKKSEIQSLSAQAIYIAGLVCGLFSYPDQTFPILAVMTIALAEMSNRQRECVIKQLPHKYIFLKAVIFLVIAGQGALLIKIFQCHRELYQISHRTSSQSPEEIITSLSQLETAMKNETIFWPYYCHTLYKSQRDSILLDKITYWEQLYPSTHTYILKGDALQRTDKIKEAETAYWAAHFMVPSRQKARYKLALMYYQQKRISEANRLANEVLTEKVKVYGFETYEMHRELRRIFEDQLQ</sequence>
<dbReference type="Pfam" id="PF04932">
    <property type="entry name" value="Wzy_C"/>
    <property type="match status" value="1"/>
</dbReference>
<evidence type="ECO:0000256" key="4">
    <source>
        <dbReference type="ARBA" id="ARBA00023136"/>
    </source>
</evidence>
<dbReference type="InterPro" id="IPR011990">
    <property type="entry name" value="TPR-like_helical_dom_sf"/>
</dbReference>
<keyword evidence="2 5" id="KW-0812">Transmembrane</keyword>
<feature type="transmembrane region" description="Helical" evidence="5">
    <location>
        <begin position="347"/>
        <end position="375"/>
    </location>
</feature>
<feature type="transmembrane region" description="Helical" evidence="5">
    <location>
        <begin position="86"/>
        <end position="101"/>
    </location>
</feature>
<dbReference type="Gene3D" id="1.25.40.10">
    <property type="entry name" value="Tetratricopeptide repeat domain"/>
    <property type="match status" value="1"/>
</dbReference>
<evidence type="ECO:0000256" key="1">
    <source>
        <dbReference type="ARBA" id="ARBA00004141"/>
    </source>
</evidence>
<evidence type="ECO:0000313" key="8">
    <source>
        <dbReference type="Proteomes" id="UP000283616"/>
    </source>
</evidence>
<dbReference type="PANTHER" id="PTHR37422">
    <property type="entry name" value="TEICHURONIC ACID BIOSYNTHESIS PROTEIN TUAE"/>
    <property type="match status" value="1"/>
</dbReference>
<comment type="subcellular location">
    <subcellularLocation>
        <location evidence="1">Membrane</location>
        <topology evidence="1">Multi-pass membrane protein</topology>
    </subcellularLocation>
</comment>
<feature type="transmembrane region" description="Helical" evidence="5">
    <location>
        <begin position="110"/>
        <end position="131"/>
    </location>
</feature>